<comment type="caution">
    <text evidence="14">The sequence shown here is derived from an EMBL/GenBank/DDBJ whole genome shotgun (WGS) entry which is preliminary data.</text>
</comment>
<protein>
    <recommendedName>
        <fullName evidence="11">Cytochrome c oxidase subunit 4, mitochondrial</fullName>
    </recommendedName>
    <alternativeName>
        <fullName evidence="10">Cytochrome c oxidase polypeptide IV</fullName>
    </alternativeName>
</protein>
<keyword evidence="5" id="KW-0999">Mitochondrion inner membrane</keyword>
<dbReference type="GO" id="GO:0045277">
    <property type="term" value="C:respiratory chain complex IV"/>
    <property type="evidence" value="ECO:0007669"/>
    <property type="project" value="InterPro"/>
</dbReference>
<feature type="compositionally biased region" description="Polar residues" evidence="13">
    <location>
        <begin position="123"/>
        <end position="154"/>
    </location>
</feature>
<dbReference type="GO" id="GO:0005743">
    <property type="term" value="C:mitochondrial inner membrane"/>
    <property type="evidence" value="ECO:0007669"/>
    <property type="project" value="UniProtKB-SubCell"/>
</dbReference>
<feature type="binding site" evidence="12">
    <location>
        <position position="560"/>
    </location>
    <ligand>
        <name>Zn(2+)</name>
        <dbReference type="ChEBI" id="CHEBI:29105"/>
    </ligand>
</feature>
<evidence type="ECO:0000256" key="2">
    <source>
        <dbReference type="ARBA" id="ARBA00004673"/>
    </source>
</evidence>
<dbReference type="CDD" id="cd00924">
    <property type="entry name" value="Cyt_c_Oxidase_Vb"/>
    <property type="match status" value="1"/>
</dbReference>
<dbReference type="Pfam" id="PF01215">
    <property type="entry name" value="COX5B"/>
    <property type="match status" value="1"/>
</dbReference>
<dbReference type="GO" id="GO:0006123">
    <property type="term" value="P:mitochondrial electron transport, cytochrome c to oxygen"/>
    <property type="evidence" value="ECO:0007669"/>
    <property type="project" value="InterPro"/>
</dbReference>
<dbReference type="EMBL" id="MDYM01000004">
    <property type="protein sequence ID" value="OQD66747.1"/>
    <property type="molecule type" value="Genomic_DNA"/>
</dbReference>
<evidence type="ECO:0000313" key="14">
    <source>
        <dbReference type="EMBL" id="OQD66747.1"/>
    </source>
</evidence>
<feature type="region of interest" description="Disordered" evidence="13">
    <location>
        <begin position="361"/>
        <end position="389"/>
    </location>
</feature>
<name>A0A1V6NQA5_PENPO</name>
<feature type="compositionally biased region" description="Polar residues" evidence="13">
    <location>
        <begin position="214"/>
        <end position="225"/>
    </location>
</feature>
<evidence type="ECO:0000256" key="13">
    <source>
        <dbReference type="SAM" id="MobiDB-lite"/>
    </source>
</evidence>
<comment type="similarity">
    <text evidence="3">Belongs to the cytochrome c oxidase subunit 5B family.</text>
</comment>
<evidence type="ECO:0000256" key="9">
    <source>
        <dbReference type="ARBA" id="ARBA00023136"/>
    </source>
</evidence>
<dbReference type="SUPFAM" id="SSF46689">
    <property type="entry name" value="Homeodomain-like"/>
    <property type="match status" value="1"/>
</dbReference>
<evidence type="ECO:0000256" key="8">
    <source>
        <dbReference type="ARBA" id="ARBA00023128"/>
    </source>
</evidence>
<feature type="binding site" evidence="12">
    <location>
        <position position="557"/>
    </location>
    <ligand>
        <name>Zn(2+)</name>
        <dbReference type="ChEBI" id="CHEBI:29105"/>
    </ligand>
</feature>
<keyword evidence="6 12" id="KW-0862">Zinc</keyword>
<reference evidence="15" key="1">
    <citation type="journal article" date="2017" name="Nat. Microbiol.">
        <title>Global analysis of biosynthetic gene clusters reveals vast potential of secondary metabolite production in Penicillium species.</title>
        <authorList>
            <person name="Nielsen J.C."/>
            <person name="Grijseels S."/>
            <person name="Prigent S."/>
            <person name="Ji B."/>
            <person name="Dainat J."/>
            <person name="Nielsen K.F."/>
            <person name="Frisvad J.C."/>
            <person name="Workman M."/>
            <person name="Nielsen J."/>
        </authorList>
    </citation>
    <scope>NUCLEOTIDE SEQUENCE [LARGE SCALE GENOMIC DNA]</scope>
    <source>
        <strain evidence="15">IBT 4502</strain>
    </source>
</reference>
<evidence type="ECO:0000256" key="1">
    <source>
        <dbReference type="ARBA" id="ARBA00004443"/>
    </source>
</evidence>
<evidence type="ECO:0000256" key="6">
    <source>
        <dbReference type="ARBA" id="ARBA00022833"/>
    </source>
</evidence>
<keyword evidence="4 12" id="KW-0479">Metal-binding</keyword>
<dbReference type="PANTHER" id="PTHR10122:SF0">
    <property type="entry name" value="CYTOCHROME C OXIDASE SUBUNIT 5B, ISOFORM A-RELATED"/>
    <property type="match status" value="1"/>
</dbReference>
<dbReference type="PANTHER" id="PTHR10122">
    <property type="entry name" value="CYTOCHROME C OXIDASE SUBUNIT 5B, MITOCHONDRIAL"/>
    <property type="match status" value="1"/>
</dbReference>
<evidence type="ECO:0000256" key="7">
    <source>
        <dbReference type="ARBA" id="ARBA00022946"/>
    </source>
</evidence>
<dbReference type="PROSITE" id="PS51359">
    <property type="entry name" value="COX5B_2"/>
    <property type="match status" value="1"/>
</dbReference>
<evidence type="ECO:0000256" key="10">
    <source>
        <dbReference type="ARBA" id="ARBA00031366"/>
    </source>
</evidence>
<organism evidence="14 15">
    <name type="scientific">Penicillium polonicum</name>
    <dbReference type="NCBI Taxonomy" id="60169"/>
    <lineage>
        <taxon>Eukaryota</taxon>
        <taxon>Fungi</taxon>
        <taxon>Dikarya</taxon>
        <taxon>Ascomycota</taxon>
        <taxon>Pezizomycotina</taxon>
        <taxon>Eurotiomycetes</taxon>
        <taxon>Eurotiomycetidae</taxon>
        <taxon>Eurotiales</taxon>
        <taxon>Aspergillaceae</taxon>
        <taxon>Penicillium</taxon>
    </lineage>
</organism>
<feature type="region of interest" description="Disordered" evidence="13">
    <location>
        <begin position="571"/>
        <end position="594"/>
    </location>
</feature>
<dbReference type="STRING" id="60169.A0A1V6NQA5"/>
<dbReference type="SUPFAM" id="SSF57802">
    <property type="entry name" value="Rubredoxin-like"/>
    <property type="match status" value="1"/>
</dbReference>
<dbReference type="OrthoDB" id="10249250at2759"/>
<keyword evidence="9" id="KW-0472">Membrane</keyword>
<feature type="binding site" evidence="12">
    <location>
        <position position="541"/>
    </location>
    <ligand>
        <name>Zn(2+)</name>
        <dbReference type="ChEBI" id="CHEBI:29105"/>
    </ligand>
</feature>
<keyword evidence="15" id="KW-1185">Reference proteome</keyword>
<dbReference type="GO" id="GO:0046872">
    <property type="term" value="F:metal ion binding"/>
    <property type="evidence" value="ECO:0007669"/>
    <property type="project" value="UniProtKB-KW"/>
</dbReference>
<evidence type="ECO:0000313" key="15">
    <source>
        <dbReference type="Proteomes" id="UP000191408"/>
    </source>
</evidence>
<evidence type="ECO:0000256" key="4">
    <source>
        <dbReference type="ARBA" id="ARBA00022723"/>
    </source>
</evidence>
<dbReference type="InterPro" id="IPR009057">
    <property type="entry name" value="Homeodomain-like_sf"/>
</dbReference>
<keyword evidence="7" id="KW-0809">Transit peptide</keyword>
<evidence type="ECO:0000256" key="11">
    <source>
        <dbReference type="ARBA" id="ARBA00070613"/>
    </source>
</evidence>
<proteinExistence type="inferred from homology"/>
<gene>
    <name evidence="14" type="ORF">PENPOL_c004G10263</name>
</gene>
<comment type="pathway">
    <text evidence="2">Energy metabolism; oxidative phosphorylation.</text>
</comment>
<dbReference type="Pfam" id="PF13921">
    <property type="entry name" value="Myb_DNA-bind_6"/>
    <property type="match status" value="1"/>
</dbReference>
<feature type="compositionally biased region" description="Basic and acidic residues" evidence="13">
    <location>
        <begin position="573"/>
        <end position="594"/>
    </location>
</feature>
<dbReference type="Gene3D" id="2.60.11.10">
    <property type="entry name" value="Cytochrome c oxidase, subunit Vb"/>
    <property type="match status" value="1"/>
</dbReference>
<dbReference type="FunFam" id="2.60.11.10:FF:000003">
    <property type="entry name" value="Cytochrome c oxidase subunit IV"/>
    <property type="match status" value="1"/>
</dbReference>
<evidence type="ECO:0000256" key="12">
    <source>
        <dbReference type="PIRSR" id="PIRSR602124-2"/>
    </source>
</evidence>
<evidence type="ECO:0000256" key="5">
    <source>
        <dbReference type="ARBA" id="ARBA00022792"/>
    </source>
</evidence>
<sequence>MSTRRALSFLYCDYICRQVSLRIILLCNSKGHFFGSLFDSRETLGKKTRPEIVHFPKATQVTCGGCRPWCCLYMSTIPADPYRGFMVNYAPHDSGKDANREDIISYGAAQLLQDRPEIRYHSDTTQPPFGSPSTFNTNQSPQRQPGSHYNTHSYRLSPIQGSRKRQRTDNGPGPNEDTDHNYGYRPILQNLPMGDPSGSAGGSTDLTYTDHVGPSSSHQTSNQDYLQAALPQQHHHHRLPSQSLVGTSSADQGSESYLPQIDRSFMDLPGVPTPYPEPKAPKTRFGHKEDEMLIALKEHWKFSWRQIECFFPGRKQQTLQVRYCTKLKERDVVWDDALDQKLKKALGEYEDNKWAHISRKLGPGIPPAASEPANHRRSDQSGFKLAQPQTSKLPLLPQTPRVIHPFTSRTMFLQRTASALARRSPARAFTLAQRPFSSSIIRSNEKKWTPKQEGKILTFEEIKSEEDLFAPGAKPGTIPTDIDQATGLERLELIGKMQGIDIFDMRPLDASRKGSIEDPIIVNSAGDEQYAGCTGFPADSHQVNWLTVSRERPIERCLECGNVVKMNYIGPEEDPHAHDHDHGHHHPPHVEPKTFADYVKPDYWYR</sequence>
<accession>A0A1V6NQA5</accession>
<feature type="region of interest" description="Disordered" evidence="13">
    <location>
        <begin position="120"/>
        <end position="254"/>
    </location>
</feature>
<feature type="binding site" evidence="12">
    <location>
        <position position="533"/>
    </location>
    <ligand>
        <name>Zn(2+)</name>
        <dbReference type="ChEBI" id="CHEBI:29105"/>
    </ligand>
</feature>
<dbReference type="AlphaFoldDB" id="A0A1V6NQA5"/>
<dbReference type="InterPro" id="IPR002124">
    <property type="entry name" value="Cyt_c_oxidase_su5b"/>
</dbReference>
<keyword evidence="8" id="KW-0496">Mitochondrion</keyword>
<comment type="subcellular location">
    <subcellularLocation>
        <location evidence="1">Mitochondrion inner membrane</location>
        <topology evidence="1">Peripheral membrane protein</topology>
        <orientation evidence="1">Matrix side</orientation>
    </subcellularLocation>
</comment>
<dbReference type="InterPro" id="IPR036972">
    <property type="entry name" value="Cyt_c_oxidase_su5b_sf"/>
</dbReference>
<dbReference type="Proteomes" id="UP000191408">
    <property type="component" value="Unassembled WGS sequence"/>
</dbReference>
<evidence type="ECO:0000256" key="3">
    <source>
        <dbReference type="ARBA" id="ARBA00010292"/>
    </source>
</evidence>
<feature type="compositionally biased region" description="Polar residues" evidence="13">
    <location>
        <begin position="245"/>
        <end position="254"/>
    </location>
</feature>